<feature type="compositionally biased region" description="Basic and acidic residues" evidence="1">
    <location>
        <begin position="1"/>
        <end position="34"/>
    </location>
</feature>
<evidence type="ECO:0000256" key="2">
    <source>
        <dbReference type="SAM" id="Phobius"/>
    </source>
</evidence>
<keyword evidence="2" id="KW-0812">Transmembrane</keyword>
<sequence>MVRRGRELERLKKQYCTDKDAKQQEESDFDHLNGDNDASPSSVHQPDSPTVVEPGPKLPRLPALNPRVDRVEEAPISRRPAANSDPAGESAIPSMPVRPRETTLCSGQDFDCNTGPPTSDELPETSVGSATQRPQAHTPVRRRSSRVQLARQLYAGALEADGRRPAHMTIPSTVREEADHFNVKSFLEQCMTLLGRMINIPLIAVENIVGSKLFVPLLMLAVMLGWVWYFFSRLETGIWAFGSTVGSVCSGGLGGLQFVVKHTSKLGNALHRTFTLVKQSRPPVVDGTNTTAGNENTGLSTYVSILCTTSLVGWLATLLHVQCTPTIDWDRSHLFGALNNTSFELDHWAGISVVLAPYVNTCQLAPISLDTQHKMIEYSQVSFKDKDLLLGHMWQYRGDLYSSGRCLHKITLTTDTLIKVMVYNLRDVNEALQATPQMDFGWWRPSKKKASYVIGAIEELLETMEIEMTDLIKQIGQCTLVLGNATHEGERFQRLIRKGHKEVNDRISEKRGLFRKPDVALSEMGQYLSTALELPTGQILQMLQHAVVRLDRHRDDVSQAKKTIHLAHELSRRTGMGQLLALMQDSFASLSNVRGRLALARGQQQQEFEKQAAEGLFKSPLI</sequence>
<name>A0A0D1Z5E1_9EURO</name>
<feature type="compositionally biased region" description="Polar residues" evidence="1">
    <location>
        <begin position="36"/>
        <end position="48"/>
    </location>
</feature>
<organism evidence="3 4">
    <name type="scientific">Cladophialophora immunda</name>
    <dbReference type="NCBI Taxonomy" id="569365"/>
    <lineage>
        <taxon>Eukaryota</taxon>
        <taxon>Fungi</taxon>
        <taxon>Dikarya</taxon>
        <taxon>Ascomycota</taxon>
        <taxon>Pezizomycotina</taxon>
        <taxon>Eurotiomycetes</taxon>
        <taxon>Chaetothyriomycetidae</taxon>
        <taxon>Chaetothyriales</taxon>
        <taxon>Herpotrichiellaceae</taxon>
        <taxon>Cladophialophora</taxon>
    </lineage>
</organism>
<feature type="compositionally biased region" description="Polar residues" evidence="1">
    <location>
        <begin position="126"/>
        <end position="135"/>
    </location>
</feature>
<evidence type="ECO:0000313" key="3">
    <source>
        <dbReference type="EMBL" id="KIW22836.1"/>
    </source>
</evidence>
<gene>
    <name evidence="3" type="ORF">PV07_11094</name>
</gene>
<dbReference type="AlphaFoldDB" id="A0A0D1Z5E1"/>
<dbReference type="EMBL" id="KN847046">
    <property type="protein sequence ID" value="KIW22836.1"/>
    <property type="molecule type" value="Genomic_DNA"/>
</dbReference>
<keyword evidence="2" id="KW-1133">Transmembrane helix</keyword>
<proteinExistence type="predicted"/>
<dbReference type="RefSeq" id="XP_016243052.1">
    <property type="nucleotide sequence ID" value="XM_016398490.1"/>
</dbReference>
<dbReference type="GeneID" id="27350288"/>
<accession>A0A0D1Z5E1</accession>
<evidence type="ECO:0000256" key="1">
    <source>
        <dbReference type="SAM" id="MobiDB-lite"/>
    </source>
</evidence>
<reference evidence="3 4" key="1">
    <citation type="submission" date="2015-01" db="EMBL/GenBank/DDBJ databases">
        <title>The Genome Sequence of Cladophialophora immunda CBS83496.</title>
        <authorList>
            <consortium name="The Broad Institute Genomics Platform"/>
            <person name="Cuomo C."/>
            <person name="de Hoog S."/>
            <person name="Gorbushina A."/>
            <person name="Stielow B."/>
            <person name="Teixiera M."/>
            <person name="Abouelleil A."/>
            <person name="Chapman S.B."/>
            <person name="Priest M."/>
            <person name="Young S.K."/>
            <person name="Wortman J."/>
            <person name="Nusbaum C."/>
            <person name="Birren B."/>
        </authorList>
    </citation>
    <scope>NUCLEOTIDE SEQUENCE [LARGE SCALE GENOMIC DNA]</scope>
    <source>
        <strain evidence="3 4">CBS 83496</strain>
    </source>
</reference>
<evidence type="ECO:0000313" key="4">
    <source>
        <dbReference type="Proteomes" id="UP000054466"/>
    </source>
</evidence>
<feature type="transmembrane region" description="Helical" evidence="2">
    <location>
        <begin position="237"/>
        <end position="260"/>
    </location>
</feature>
<feature type="compositionally biased region" description="Basic and acidic residues" evidence="1">
    <location>
        <begin position="67"/>
        <end position="76"/>
    </location>
</feature>
<dbReference type="VEuPathDB" id="FungiDB:PV07_11094"/>
<keyword evidence="2" id="KW-0472">Membrane</keyword>
<protein>
    <submittedName>
        <fullName evidence="3">Uncharacterized protein</fullName>
    </submittedName>
</protein>
<feature type="transmembrane region" description="Helical" evidence="2">
    <location>
        <begin position="213"/>
        <end position="231"/>
    </location>
</feature>
<dbReference type="HOGENOM" id="CLU_423365_0_0_1"/>
<dbReference type="OrthoDB" id="10350389at2759"/>
<keyword evidence="4" id="KW-1185">Reference proteome</keyword>
<dbReference type="Proteomes" id="UP000054466">
    <property type="component" value="Unassembled WGS sequence"/>
</dbReference>
<feature type="region of interest" description="Disordered" evidence="1">
    <location>
        <begin position="1"/>
        <end position="145"/>
    </location>
</feature>